<dbReference type="PROSITE" id="PS00092">
    <property type="entry name" value="N6_MTASE"/>
    <property type="match status" value="1"/>
</dbReference>
<reference evidence="3" key="1">
    <citation type="submission" date="2017-10" db="EMBL/GenBank/DDBJ databases">
        <title>Completed PacBio SMRT sequence of Methylosinus trichosporium OB3b reveals presence of a third large plasmid.</title>
        <authorList>
            <person name="Charles T.C."/>
            <person name="Lynch M.D.J."/>
            <person name="Heil J.R."/>
            <person name="Cheng J."/>
        </authorList>
    </citation>
    <scope>NUCLEOTIDE SEQUENCE [LARGE SCALE GENOMIC DNA]</scope>
    <source>
        <strain evidence="3">OB3b</strain>
    </source>
</reference>
<dbReference type="KEGG" id="mtw:CQW49_07770"/>
<dbReference type="RefSeq" id="WP_003611099.1">
    <property type="nucleotide sequence ID" value="NZ_ADVE02000001.1"/>
</dbReference>
<dbReference type="GO" id="GO:0032259">
    <property type="term" value="P:methylation"/>
    <property type="evidence" value="ECO:0007669"/>
    <property type="project" value="UniProtKB-KW"/>
</dbReference>
<keyword evidence="3" id="KW-1185">Reference proteome</keyword>
<dbReference type="GO" id="GO:0003676">
    <property type="term" value="F:nucleic acid binding"/>
    <property type="evidence" value="ECO:0007669"/>
    <property type="project" value="InterPro"/>
</dbReference>
<dbReference type="InterPro" id="IPR029063">
    <property type="entry name" value="SAM-dependent_MTases_sf"/>
</dbReference>
<protein>
    <submittedName>
        <fullName evidence="2">Methyltransferase</fullName>
    </submittedName>
</protein>
<feature type="region of interest" description="Disordered" evidence="1">
    <location>
        <begin position="1"/>
        <end position="22"/>
    </location>
</feature>
<sequence length="232" mass="26037">MSGQNRSTAVMQRRAKTKEPRPDDSFDAFDYYPTPAWGTRALCEWLEAEGLASPGLQDVWEPACGEGHMAKPLGEFFREVYAADVCARGFGDVDDFLWHSDRRADWIITNPPFRLASQFATTAFDRARFGVAMLVRIAFLEGSDRYNNLFAKLPPSHIVQFAERLPMVKGWVDRNASSATAYTWVVWHKASGSSTRFHWLAPCRKRLERDSDYASSAGKFDASQLSAGEPAA</sequence>
<evidence type="ECO:0000313" key="2">
    <source>
        <dbReference type="EMBL" id="ATQ67801.1"/>
    </source>
</evidence>
<name>A0A2D2CYH6_METT3</name>
<dbReference type="SUPFAM" id="SSF53335">
    <property type="entry name" value="S-adenosyl-L-methionine-dependent methyltransferases"/>
    <property type="match status" value="1"/>
</dbReference>
<organism evidence="2 3">
    <name type="scientific">Methylosinus trichosporium (strain ATCC 35070 / NCIMB 11131 / UNIQEM 75 / OB3b)</name>
    <dbReference type="NCBI Taxonomy" id="595536"/>
    <lineage>
        <taxon>Bacteria</taxon>
        <taxon>Pseudomonadati</taxon>
        <taxon>Pseudomonadota</taxon>
        <taxon>Alphaproteobacteria</taxon>
        <taxon>Hyphomicrobiales</taxon>
        <taxon>Methylocystaceae</taxon>
        <taxon>Methylosinus</taxon>
    </lineage>
</organism>
<keyword evidence="2" id="KW-0489">Methyltransferase</keyword>
<dbReference type="InterPro" id="IPR002052">
    <property type="entry name" value="DNA_methylase_N6_adenine_CS"/>
</dbReference>
<dbReference type="GO" id="GO:0008168">
    <property type="term" value="F:methyltransferase activity"/>
    <property type="evidence" value="ECO:0007669"/>
    <property type="project" value="UniProtKB-KW"/>
</dbReference>
<dbReference type="STRING" id="595536.GCA_000178815_03598"/>
<evidence type="ECO:0000313" key="3">
    <source>
        <dbReference type="Proteomes" id="UP000230709"/>
    </source>
</evidence>
<accession>A0A2D2CYH6</accession>
<feature type="compositionally biased region" description="Polar residues" evidence="1">
    <location>
        <begin position="1"/>
        <end position="10"/>
    </location>
</feature>
<evidence type="ECO:0000256" key="1">
    <source>
        <dbReference type="SAM" id="MobiDB-lite"/>
    </source>
</evidence>
<proteinExistence type="predicted"/>
<keyword evidence="2" id="KW-0808">Transferase</keyword>
<gene>
    <name evidence="2" type="ORF">CQW49_07770</name>
</gene>
<dbReference type="Proteomes" id="UP000230709">
    <property type="component" value="Chromosome"/>
</dbReference>
<dbReference type="AlphaFoldDB" id="A0A2D2CYH6"/>
<dbReference type="EMBL" id="CP023737">
    <property type="protein sequence ID" value="ATQ67801.1"/>
    <property type="molecule type" value="Genomic_DNA"/>
</dbReference>